<organism evidence="1 2">
    <name type="scientific">Colletotrichum sojae</name>
    <dbReference type="NCBI Taxonomy" id="2175907"/>
    <lineage>
        <taxon>Eukaryota</taxon>
        <taxon>Fungi</taxon>
        <taxon>Dikarya</taxon>
        <taxon>Ascomycota</taxon>
        <taxon>Pezizomycotina</taxon>
        <taxon>Sordariomycetes</taxon>
        <taxon>Hypocreomycetidae</taxon>
        <taxon>Glomerellales</taxon>
        <taxon>Glomerellaceae</taxon>
        <taxon>Colletotrichum</taxon>
        <taxon>Colletotrichum orchidearum species complex</taxon>
    </lineage>
</organism>
<sequence>MLVASSPILVFQESPSQPIEFFAPGKPAQWPTLTLAKYQEYNDNEHKINPIFYGSNHFNLVDTTTRRETSILEAFLVSPTTAHARLLSHMSLSFPALEAAEGRPEVLGLTQDGMRALKLLQDNCANLTTLEFYVHEGNAFSLVGEPSGDLQSSCEALSQVDTQLKVIPSLKRIVIRYYYDRPNSGVMQLMQGFDWIVLMGDEGLA</sequence>
<dbReference type="Proteomes" id="UP000652219">
    <property type="component" value="Unassembled WGS sequence"/>
</dbReference>
<comment type="caution">
    <text evidence="1">The sequence shown here is derived from an EMBL/GenBank/DDBJ whole genome shotgun (WGS) entry which is preliminary data.</text>
</comment>
<keyword evidence="2" id="KW-1185">Reference proteome</keyword>
<proteinExistence type="predicted"/>
<gene>
    <name evidence="1" type="ORF">CSOJ01_13760</name>
</gene>
<dbReference type="EMBL" id="WIGN01000417">
    <property type="protein sequence ID" value="KAF6794209.1"/>
    <property type="molecule type" value="Genomic_DNA"/>
</dbReference>
<evidence type="ECO:0000313" key="2">
    <source>
        <dbReference type="Proteomes" id="UP000652219"/>
    </source>
</evidence>
<name>A0A8H6MKR5_9PEZI</name>
<evidence type="ECO:0000313" key="1">
    <source>
        <dbReference type="EMBL" id="KAF6794209.1"/>
    </source>
</evidence>
<accession>A0A8H6MKR5</accession>
<dbReference type="AlphaFoldDB" id="A0A8H6MKR5"/>
<protein>
    <submittedName>
        <fullName evidence="1">Cytochrome P450 1A2</fullName>
    </submittedName>
</protein>
<reference evidence="1 2" key="1">
    <citation type="journal article" date="2020" name="Phytopathology">
        <title>Genome Sequence Resources of Colletotrichum truncatum, C. plurivorum, C. musicola, and C. sojae: Four Species Pathogenic to Soybean (Glycine max).</title>
        <authorList>
            <person name="Rogerio F."/>
            <person name="Boufleur T.R."/>
            <person name="Ciampi-Guillardi M."/>
            <person name="Sukno S.A."/>
            <person name="Thon M.R."/>
            <person name="Massola Junior N.S."/>
            <person name="Baroncelli R."/>
        </authorList>
    </citation>
    <scope>NUCLEOTIDE SEQUENCE [LARGE SCALE GENOMIC DNA]</scope>
    <source>
        <strain evidence="1 2">LFN0009</strain>
    </source>
</reference>